<reference evidence="2 3" key="1">
    <citation type="submission" date="2015-10" db="EMBL/GenBank/DDBJ databases">
        <title>Butyribacter intestini gen. nov., sp. nov., a butyric acid-producing bacterium of the family Lachnospiraceae isolated from the human faeces.</title>
        <authorList>
            <person name="Zou Y."/>
            <person name="Xue W."/>
            <person name="Luo G."/>
            <person name="Lv M."/>
        </authorList>
    </citation>
    <scope>NUCLEOTIDE SEQUENCE [LARGE SCALE GENOMIC DNA]</scope>
    <source>
        <strain evidence="2 3">TF01-11</strain>
    </source>
</reference>
<dbReference type="Proteomes" id="UP000050833">
    <property type="component" value="Unassembled WGS sequence"/>
</dbReference>
<proteinExistence type="predicted"/>
<protein>
    <recommendedName>
        <fullName evidence="1">CRISPR-associated protein Cas6 C-terminal domain-containing protein</fullName>
    </recommendedName>
</protein>
<dbReference type="EMBL" id="LLKB01000005">
    <property type="protein sequence ID" value="KQC84615.1"/>
    <property type="molecule type" value="Genomic_DNA"/>
</dbReference>
<keyword evidence="3" id="KW-1185">Reference proteome</keyword>
<accession>A0AAW3JQ55</accession>
<dbReference type="RefSeq" id="WP_055943491.1">
    <property type="nucleotide sequence ID" value="NZ_LLKB01000005.1"/>
</dbReference>
<dbReference type="InterPro" id="IPR019267">
    <property type="entry name" value="CRISPR-assoc_Cas6_C"/>
</dbReference>
<evidence type="ECO:0000313" key="3">
    <source>
        <dbReference type="Proteomes" id="UP000050833"/>
    </source>
</evidence>
<organism evidence="2 3">
    <name type="scientific">Butyribacter intestini</name>
    <dbReference type="NCBI Taxonomy" id="1703332"/>
    <lineage>
        <taxon>Bacteria</taxon>
        <taxon>Bacillati</taxon>
        <taxon>Bacillota</taxon>
        <taxon>Clostridia</taxon>
        <taxon>Lachnospirales</taxon>
        <taxon>Lachnospiraceae</taxon>
        <taxon>Butyribacter</taxon>
    </lineage>
</organism>
<feature type="domain" description="CRISPR-associated protein Cas6 C-terminal" evidence="1">
    <location>
        <begin position="126"/>
        <end position="242"/>
    </location>
</feature>
<comment type="caution">
    <text evidence="2">The sequence shown here is derived from an EMBL/GenBank/DDBJ whole genome shotgun (WGS) entry which is preliminary data.</text>
</comment>
<dbReference type="CDD" id="cd21141">
    <property type="entry name" value="Cas6_III-like"/>
    <property type="match status" value="1"/>
</dbReference>
<dbReference type="Pfam" id="PF10040">
    <property type="entry name" value="CRISPR_Cas6"/>
    <property type="match status" value="1"/>
</dbReference>
<evidence type="ECO:0000259" key="1">
    <source>
        <dbReference type="Pfam" id="PF10040"/>
    </source>
</evidence>
<gene>
    <name evidence="2" type="ORF">APZ18_07675</name>
</gene>
<sequence>MLAKLVLSLKSDSDKKISMSMSSVFQGVLMEVVGSKTAAWLHENQINPYSQYIQYKDNNIWWNILTATKEAFEKVIKPFMEDDVLVINVKYSDMKFEIIGKKMEQISMKSFMKQQYFTDYGHFFTINFLSPTSFKSEGNYKNYPTIHWIFRSLMKKHDAICSDNEVYDDEVLALLEEKTFITQYNLRSTVFYLEGVKIPAFLGKITILVKSSQSLVNLVNYLLMLGEYTGVGIKSSIGMGAISVEHKERGE</sequence>
<name>A0AAW3JQ55_9FIRM</name>
<dbReference type="AlphaFoldDB" id="A0AAW3JQ55"/>
<dbReference type="Gene3D" id="3.30.70.1900">
    <property type="match status" value="1"/>
</dbReference>
<evidence type="ECO:0000313" key="2">
    <source>
        <dbReference type="EMBL" id="KQC84615.1"/>
    </source>
</evidence>